<name>A0AC60QVP2_IXOPE</name>
<feature type="non-terminal residue" evidence="1">
    <location>
        <position position="112"/>
    </location>
</feature>
<comment type="caution">
    <text evidence="1">The sequence shown here is derived from an EMBL/GenBank/DDBJ whole genome shotgun (WGS) entry which is preliminary data.</text>
</comment>
<dbReference type="Proteomes" id="UP000805193">
    <property type="component" value="Unassembled WGS sequence"/>
</dbReference>
<proteinExistence type="predicted"/>
<organism evidence="1 2">
    <name type="scientific">Ixodes persulcatus</name>
    <name type="common">Taiga tick</name>
    <dbReference type="NCBI Taxonomy" id="34615"/>
    <lineage>
        <taxon>Eukaryota</taxon>
        <taxon>Metazoa</taxon>
        <taxon>Ecdysozoa</taxon>
        <taxon>Arthropoda</taxon>
        <taxon>Chelicerata</taxon>
        <taxon>Arachnida</taxon>
        <taxon>Acari</taxon>
        <taxon>Parasitiformes</taxon>
        <taxon>Ixodida</taxon>
        <taxon>Ixodoidea</taxon>
        <taxon>Ixodidae</taxon>
        <taxon>Ixodinae</taxon>
        <taxon>Ixodes</taxon>
    </lineage>
</organism>
<accession>A0AC60QVP2</accession>
<evidence type="ECO:0000313" key="2">
    <source>
        <dbReference type="Proteomes" id="UP000805193"/>
    </source>
</evidence>
<sequence length="112" mass="13187">MKENTELKADNIEFRLECKLLHQQTKECETRLVNCEQYSRNRNIEIKVIPHQQNENMLEIVEKLGAVIGMPILEADIEACHRVPVPNSEAKNIVVQFMRKDRRDNLLHHTKK</sequence>
<protein>
    <submittedName>
        <fullName evidence="1">Uncharacterized protein</fullName>
    </submittedName>
</protein>
<keyword evidence="2" id="KW-1185">Reference proteome</keyword>
<gene>
    <name evidence="1" type="ORF">HPB47_014659</name>
</gene>
<evidence type="ECO:0000313" key="1">
    <source>
        <dbReference type="EMBL" id="KAG0443669.1"/>
    </source>
</evidence>
<reference evidence="1 2" key="1">
    <citation type="journal article" date="2020" name="Cell">
        <title>Large-Scale Comparative Analyses of Tick Genomes Elucidate Their Genetic Diversity and Vector Capacities.</title>
        <authorList>
            <consortium name="Tick Genome and Microbiome Consortium (TIGMIC)"/>
            <person name="Jia N."/>
            <person name="Wang J."/>
            <person name="Shi W."/>
            <person name="Du L."/>
            <person name="Sun Y."/>
            <person name="Zhan W."/>
            <person name="Jiang J.F."/>
            <person name="Wang Q."/>
            <person name="Zhang B."/>
            <person name="Ji P."/>
            <person name="Bell-Sakyi L."/>
            <person name="Cui X.M."/>
            <person name="Yuan T.T."/>
            <person name="Jiang B.G."/>
            <person name="Yang W.F."/>
            <person name="Lam T.T."/>
            <person name="Chang Q.C."/>
            <person name="Ding S.J."/>
            <person name="Wang X.J."/>
            <person name="Zhu J.G."/>
            <person name="Ruan X.D."/>
            <person name="Zhao L."/>
            <person name="Wei J.T."/>
            <person name="Ye R.Z."/>
            <person name="Que T.C."/>
            <person name="Du C.H."/>
            <person name="Zhou Y.H."/>
            <person name="Cheng J.X."/>
            <person name="Dai P.F."/>
            <person name="Guo W.B."/>
            <person name="Han X.H."/>
            <person name="Huang E.J."/>
            <person name="Li L.F."/>
            <person name="Wei W."/>
            <person name="Gao Y.C."/>
            <person name="Liu J.Z."/>
            <person name="Shao H.Z."/>
            <person name="Wang X."/>
            <person name="Wang C.C."/>
            <person name="Yang T.C."/>
            <person name="Huo Q.B."/>
            <person name="Li W."/>
            <person name="Chen H.Y."/>
            <person name="Chen S.E."/>
            <person name="Zhou L.G."/>
            <person name="Ni X.B."/>
            <person name="Tian J.H."/>
            <person name="Sheng Y."/>
            <person name="Liu T."/>
            <person name="Pan Y.S."/>
            <person name="Xia L.Y."/>
            <person name="Li J."/>
            <person name="Zhao F."/>
            <person name="Cao W.C."/>
        </authorList>
    </citation>
    <scope>NUCLEOTIDE SEQUENCE [LARGE SCALE GENOMIC DNA]</scope>
    <source>
        <strain evidence="1">Iper-2018</strain>
    </source>
</reference>
<dbReference type="EMBL" id="JABSTQ010003055">
    <property type="protein sequence ID" value="KAG0443669.1"/>
    <property type="molecule type" value="Genomic_DNA"/>
</dbReference>